<keyword evidence="4 6" id="KW-0503">Monooxygenase</keyword>
<keyword evidence="1" id="KW-0285">Flavoprotein</keyword>
<gene>
    <name evidence="6" type="primary">msuD_2</name>
    <name evidence="6" type="ORF">LMG28140_04222</name>
</gene>
<dbReference type="EC" id="1.14.14.5" evidence="6"/>
<keyword evidence="2" id="KW-0288">FMN</keyword>
<evidence type="ECO:0000256" key="2">
    <source>
        <dbReference type="ARBA" id="ARBA00022643"/>
    </source>
</evidence>
<dbReference type="PANTHER" id="PTHR42847">
    <property type="entry name" value="ALKANESULFONATE MONOOXYGENASE"/>
    <property type="match status" value="1"/>
</dbReference>
<sequence>MSVEFIGYVSHQESSEIHLPQGPAVNPPYIAAVAQAHEYGGFDRVLIAHSSASPDGFQIASFVAQQTRRLGILLAHRPGFVAPTLAARQLATLDHFSAGRAAVHIISGGDDAEQQRDGDFLNHAERYRRTDEYLDVVKRSWTSDTPFDHQGEFYRVKGHKSQIRPLQKPHLPVYFGGSSEAAIEVAGKHADVFALWGESLAAVEETIAKVRASAANHGRADQIRFSLSLRPIIASTEDAAWARAESILQRAKDVVSASPNFTRRPKDPQNVGAQRLLAEADKGSVVDRRLWTGITALTRAAGNSTSLVGTPQQVTDALLEYHKLGISTFLIRGFDPLEDALAYGRDLLPLVRAAVADAHAGDAGDVDENALRDQRQRIPA</sequence>
<evidence type="ECO:0000256" key="4">
    <source>
        <dbReference type="ARBA" id="ARBA00023033"/>
    </source>
</evidence>
<dbReference type="Proteomes" id="UP000598032">
    <property type="component" value="Unassembled WGS sequence"/>
</dbReference>
<proteinExistence type="predicted"/>
<name>A0ABM8NVP5_9BURK</name>
<dbReference type="CDD" id="cd01094">
    <property type="entry name" value="Alkanesulfonate_monoxygenase"/>
    <property type="match status" value="1"/>
</dbReference>
<keyword evidence="7" id="KW-1185">Reference proteome</keyword>
<feature type="domain" description="Luciferase-like" evidence="5">
    <location>
        <begin position="9"/>
        <end position="327"/>
    </location>
</feature>
<evidence type="ECO:0000256" key="3">
    <source>
        <dbReference type="ARBA" id="ARBA00023002"/>
    </source>
</evidence>
<dbReference type="SUPFAM" id="SSF51679">
    <property type="entry name" value="Bacterial luciferase-like"/>
    <property type="match status" value="1"/>
</dbReference>
<dbReference type="GO" id="GO:0008726">
    <property type="term" value="F:alkanesulfonate monooxygenase activity"/>
    <property type="evidence" value="ECO:0007669"/>
    <property type="project" value="UniProtKB-EC"/>
</dbReference>
<dbReference type="EMBL" id="CAJHCP010000009">
    <property type="protein sequence ID" value="CAD6545744.1"/>
    <property type="molecule type" value="Genomic_DNA"/>
</dbReference>
<evidence type="ECO:0000259" key="5">
    <source>
        <dbReference type="Pfam" id="PF00296"/>
    </source>
</evidence>
<reference evidence="6 7" key="1">
    <citation type="submission" date="2020-10" db="EMBL/GenBank/DDBJ databases">
        <authorList>
            <person name="Peeters C."/>
        </authorList>
    </citation>
    <scope>NUCLEOTIDE SEQUENCE [LARGE SCALE GENOMIC DNA]</scope>
    <source>
        <strain evidence="6 7">LMG 28140</strain>
    </source>
</reference>
<dbReference type="RefSeq" id="WP_236592154.1">
    <property type="nucleotide sequence ID" value="NZ_CAJHCP010000009.1"/>
</dbReference>
<dbReference type="InterPro" id="IPR011251">
    <property type="entry name" value="Luciferase-like_dom"/>
</dbReference>
<dbReference type="Gene3D" id="3.20.20.30">
    <property type="entry name" value="Luciferase-like domain"/>
    <property type="match status" value="1"/>
</dbReference>
<evidence type="ECO:0000313" key="7">
    <source>
        <dbReference type="Proteomes" id="UP000598032"/>
    </source>
</evidence>
<evidence type="ECO:0000313" key="6">
    <source>
        <dbReference type="EMBL" id="CAD6545744.1"/>
    </source>
</evidence>
<dbReference type="InterPro" id="IPR050172">
    <property type="entry name" value="SsuD_RutA_monooxygenase"/>
</dbReference>
<accession>A0ABM8NVP5</accession>
<keyword evidence="3 6" id="KW-0560">Oxidoreductase</keyword>
<protein>
    <submittedName>
        <fullName evidence="6">Methanesulfonate monooxygenase</fullName>
        <ecNumber evidence="6">1.14.14.5</ecNumber>
    </submittedName>
</protein>
<dbReference type="Pfam" id="PF00296">
    <property type="entry name" value="Bac_luciferase"/>
    <property type="match status" value="1"/>
</dbReference>
<dbReference type="PANTHER" id="PTHR42847:SF9">
    <property type="entry name" value="BLL6451 PROTEIN"/>
    <property type="match status" value="1"/>
</dbReference>
<comment type="caution">
    <text evidence="6">The sequence shown here is derived from an EMBL/GenBank/DDBJ whole genome shotgun (WGS) entry which is preliminary data.</text>
</comment>
<organism evidence="6 7">
    <name type="scientific">Paraburkholderia metrosideri</name>
    <dbReference type="NCBI Taxonomy" id="580937"/>
    <lineage>
        <taxon>Bacteria</taxon>
        <taxon>Pseudomonadati</taxon>
        <taxon>Pseudomonadota</taxon>
        <taxon>Betaproteobacteria</taxon>
        <taxon>Burkholderiales</taxon>
        <taxon>Burkholderiaceae</taxon>
        <taxon>Paraburkholderia</taxon>
    </lineage>
</organism>
<dbReference type="InterPro" id="IPR036661">
    <property type="entry name" value="Luciferase-like_sf"/>
</dbReference>
<evidence type="ECO:0000256" key="1">
    <source>
        <dbReference type="ARBA" id="ARBA00022630"/>
    </source>
</evidence>